<proteinExistence type="predicted"/>
<name>M8B9P6_AEGTA</name>
<evidence type="ECO:0000313" key="1">
    <source>
        <dbReference type="EnsemblPlants" id="EMT10716"/>
    </source>
</evidence>
<organism evidence="1">
    <name type="scientific">Aegilops tauschii</name>
    <name type="common">Tausch's goatgrass</name>
    <name type="synonym">Aegilops squarrosa</name>
    <dbReference type="NCBI Taxonomy" id="37682"/>
    <lineage>
        <taxon>Eukaryota</taxon>
        <taxon>Viridiplantae</taxon>
        <taxon>Streptophyta</taxon>
        <taxon>Embryophyta</taxon>
        <taxon>Tracheophyta</taxon>
        <taxon>Spermatophyta</taxon>
        <taxon>Magnoliopsida</taxon>
        <taxon>Liliopsida</taxon>
        <taxon>Poales</taxon>
        <taxon>Poaceae</taxon>
        <taxon>BOP clade</taxon>
        <taxon>Pooideae</taxon>
        <taxon>Triticodae</taxon>
        <taxon>Triticeae</taxon>
        <taxon>Triticinae</taxon>
        <taxon>Aegilops</taxon>
    </lineage>
</organism>
<dbReference type="EnsemblPlants" id="EMT10716">
    <property type="protein sequence ID" value="EMT10716"/>
    <property type="gene ID" value="F775_08511"/>
</dbReference>
<reference evidence="1" key="1">
    <citation type="submission" date="2015-06" db="UniProtKB">
        <authorList>
            <consortium name="EnsemblPlants"/>
        </authorList>
    </citation>
    <scope>IDENTIFICATION</scope>
</reference>
<accession>M8B9P6</accession>
<protein>
    <submittedName>
        <fullName evidence="1">Uncharacterized protein</fullName>
    </submittedName>
</protein>
<dbReference type="AlphaFoldDB" id="M8B9P6"/>
<sequence>MASMTMNEVRLDELLIQAIQSKAQAPTIGCQLATASWKTATELSPSGLLRVKRRTIISRLWVRRCLFMHLLVFLQPQPVMQVCMLISPKKRTGTGDGEIIQSKQEYEEARRSQARHVTKLKMHSSELIRDFRKSQST</sequence>